<evidence type="ECO:0000256" key="4">
    <source>
        <dbReference type="SAM" id="MobiDB-lite"/>
    </source>
</evidence>
<dbReference type="PANTHER" id="PTHR43918">
    <property type="entry name" value="ACETYLCHOLINESTERASE"/>
    <property type="match status" value="1"/>
</dbReference>
<dbReference type="InterPro" id="IPR011009">
    <property type="entry name" value="Kinase-like_dom_sf"/>
</dbReference>
<dbReference type="InterPro" id="IPR001810">
    <property type="entry name" value="F-box_dom"/>
</dbReference>
<dbReference type="InterPro" id="IPR002018">
    <property type="entry name" value="CarbesteraseB"/>
</dbReference>
<feature type="region of interest" description="Disordered" evidence="4">
    <location>
        <begin position="39"/>
        <end position="67"/>
    </location>
</feature>
<dbReference type="PROSITE" id="PS50181">
    <property type="entry name" value="FBOX"/>
    <property type="match status" value="1"/>
</dbReference>
<evidence type="ECO:0000256" key="3">
    <source>
        <dbReference type="PROSITE-ProRule" id="PRU10141"/>
    </source>
</evidence>
<accession>A0A1B7Y2I8</accession>
<dbReference type="EMBL" id="LTAN01000007">
    <property type="protein sequence ID" value="OBR06229.1"/>
    <property type="molecule type" value="Genomic_DNA"/>
</dbReference>
<dbReference type="RefSeq" id="XP_018154747.1">
    <property type="nucleotide sequence ID" value="XM_018305323.1"/>
</dbReference>
<dbReference type="KEGG" id="chig:CH63R_10349"/>
<gene>
    <name evidence="7" type="ORF">CH63R_10349</name>
</gene>
<feature type="domain" description="Protein kinase" evidence="5">
    <location>
        <begin position="1651"/>
        <end position="2033"/>
    </location>
</feature>
<dbReference type="Pfam" id="PF00069">
    <property type="entry name" value="Pkinase"/>
    <property type="match status" value="1"/>
</dbReference>
<keyword evidence="2" id="KW-0378">Hydrolase</keyword>
<dbReference type="GeneID" id="28869430"/>
<proteinExistence type="inferred from homology"/>
<dbReference type="Gene3D" id="1.10.510.10">
    <property type="entry name" value="Transferase(Phosphotransferase) domain 1"/>
    <property type="match status" value="1"/>
</dbReference>
<dbReference type="InterPro" id="IPR000719">
    <property type="entry name" value="Prot_kinase_dom"/>
</dbReference>
<feature type="compositionally biased region" description="Low complexity" evidence="4">
    <location>
        <begin position="56"/>
        <end position="67"/>
    </location>
</feature>
<dbReference type="PANTHER" id="PTHR43918:SF4">
    <property type="entry name" value="CARBOXYLIC ESTER HYDROLASE"/>
    <property type="match status" value="1"/>
</dbReference>
<dbReference type="InterPro" id="IPR017441">
    <property type="entry name" value="Protein_kinase_ATP_BS"/>
</dbReference>
<dbReference type="InterPro" id="IPR050654">
    <property type="entry name" value="AChE-related_enzymes"/>
</dbReference>
<dbReference type="ESTHER" id="colhi-h1vcm9">
    <property type="family name" value="Fungal_carboxylesterase_lipase"/>
</dbReference>
<dbReference type="Pfam" id="PF00135">
    <property type="entry name" value="COesterase"/>
    <property type="match status" value="1"/>
</dbReference>
<evidence type="ECO:0000256" key="2">
    <source>
        <dbReference type="ARBA" id="ARBA00022801"/>
    </source>
</evidence>
<dbReference type="SMART" id="SM00220">
    <property type="entry name" value="S_TKc"/>
    <property type="match status" value="1"/>
</dbReference>
<dbReference type="Gene3D" id="3.30.200.20">
    <property type="entry name" value="Phosphorylase Kinase, domain 1"/>
    <property type="match status" value="1"/>
</dbReference>
<dbReference type="Proteomes" id="UP000092177">
    <property type="component" value="Unassembled WGS sequence"/>
</dbReference>
<dbReference type="PROSITE" id="PS50011">
    <property type="entry name" value="PROTEIN_KINASE_DOM"/>
    <property type="match status" value="1"/>
</dbReference>
<reference evidence="8" key="1">
    <citation type="journal article" date="2017" name="BMC Genomics">
        <title>Gapless genome assembly of Colletotrichum higginsianum reveals chromosome structure and association of transposable elements with secondary metabolite gene clusters.</title>
        <authorList>
            <person name="Dallery J.-F."/>
            <person name="Lapalu N."/>
            <person name="Zampounis A."/>
            <person name="Pigne S."/>
            <person name="Luyten I."/>
            <person name="Amselem J."/>
            <person name="Wittenberg A.H.J."/>
            <person name="Zhou S."/>
            <person name="de Queiroz M.V."/>
            <person name="Robin G.P."/>
            <person name="Auger A."/>
            <person name="Hainaut M."/>
            <person name="Henrissat B."/>
            <person name="Kim K.-T."/>
            <person name="Lee Y.-H."/>
            <person name="Lespinet O."/>
            <person name="Schwartz D.C."/>
            <person name="Thon M.R."/>
            <person name="O'Connell R.J."/>
        </authorList>
    </citation>
    <scope>NUCLEOTIDE SEQUENCE [LARGE SCALE GENOMIC DNA]</scope>
    <source>
        <strain evidence="8">IMI 349063</strain>
    </source>
</reference>
<evidence type="ECO:0000256" key="1">
    <source>
        <dbReference type="ARBA" id="ARBA00005964"/>
    </source>
</evidence>
<evidence type="ECO:0000313" key="7">
    <source>
        <dbReference type="EMBL" id="OBR06229.1"/>
    </source>
</evidence>
<dbReference type="VEuPathDB" id="FungiDB:CH63R_10349"/>
<dbReference type="Gene3D" id="3.40.50.1820">
    <property type="entry name" value="alpha/beta hydrolase"/>
    <property type="match status" value="2"/>
</dbReference>
<keyword evidence="3" id="KW-0067">ATP-binding</keyword>
<dbReference type="InterPro" id="IPR036047">
    <property type="entry name" value="F-box-like_dom_sf"/>
</dbReference>
<sequence>MVHCGISKLRWQIKTESRTGPKLRVRTHHGLFLQSRPPASFKASRFPSPRPPSPSPTSFGSTTPASSGFWSPASRASGINIAMRAQSSLQGLLRVVVATSCLVTANPISPRWTVGQPVTTTSGSVGGHAAPGADQVSEYLGIPYAQPPVGALRFQPPVKYNGSSPIKGSAFGHQCMQQSSAPASIEAIKQFGIPASAAAVSRTLGDTGSQSEDCLTLNVWTKPQTGDAKKAVLVWIHGGAFIIGSARVPAYAGKVLADENDVVVVSMNYRLNIFGFPGNPVAAPNLGFLDIRMAMEWVRDNVEKFGGDVNRITMFGQSAGGSLVDYYSYAYASDPIANGFIPMSGVANGFGVYTNATVNEKWFQVSSRLGCGNNLTDHKAVFDCVSKKNATDLIAIVANTTGSVAGGLTFAPVVDDRLIFGDYSIRDSAKAGYLIGNTDNEAGYFKIAAPAANETYWFGFNLVVYTCPAARRAARAVSAGHPTWRYRYFGDFPNMAISTTPPSGAWHTSEVPVLFGTVPQDVINSTAQQIAVGKYMRGAWAAFAKDTTSGLLNYNCHGTWPNYQADGDTLNRISFQNQTGANLAPGNTYDGLCAQNFHHAPIFVLRRNVEKRGDPGTVDPKRVNHLIPVMERSAPPIGYGKLSIFSAGGKRASGPIGTAPKMEKEKNTCPAGRWTYFEWTRFLIQPTYSPPFHPNSVTSLALFANFFPFNKTVDIIYFYLHPRHECRASVTIGVRYAVVPFDPTSLSARGRETRNIQTGWVMICRRNGNMTDLTLPTTTEKMLNGWRKPASLPPTRPLESAQLEPSFRALVTSDRGSGTSRSVTEAATPFPFHPCCYELLLLNFSEQHGVQAAQLDKDVLYNVMFELMTPSVEDTLFLDLDYGMDIDRAFDPKPGHRDPVTVVPLIGAPAAGTFYDLSPYAAMRPVNTQEYSSVVGGIPPAGPDALAKLPLEVLTLIASFLDTRSVFQLIKTSPTVFSAVVRNRCFWKRHLQVWYRWYFEWQAVLLKDTDPFLKQADLMQVAFNLDRPGESDLISDMIMTNRRRIWGVCDQLARRYLSRHRLQKRDSARLPAPSGIIGPVRCSQPAVVQPRPAGARLDLADAYWVRSVEDHRHPRVFEAFFDAENGLVGLSLAPVGQRRYFGRQGIDALDVDLEEVQARGCGSAKDAVETRPSRSVNETSRSWKHTADIAPGQAIKGLILHVQGTNAQTYRVSWTVQPPSRTIGAIPTYICGLTIVYLDGETVLLGSAGDPQALGNLCHRPLMVPEASPSSRMYFELVGMMGQTIGEIGEEMMASLALLYASRPSREASLDMSDGEFWTAYQNPLAAHLWKDNSATVLGDWVWELEHWLTLNTLPRSDLPRMGFPCSHSDTIPKEMLLWARTPSEVPVHDLKRLSGWLVLRHVGDMYADIYELCGLRAEYRSSRATEVIGMTEIDGRSWPEDELVHFEIDGGGGECVSEIGVASAFGEPSSLYMRTNRGREVVFARPSSAREAASCRRVRMSPPGSSVVGVVLAFGRPGGWDVDTEDEEEEDEGHPLDTEVRAPILHPAWSKHSWFVMATSRLPPLGARRLFHTQHGLLAGLNAGRQSFSPFPNSFRGSDRARLRYHLRFSTMPPKEPIEYEWIDGVECLGLYEPGGYHPVMIDTLLHGRYRIVDKLGFGGYSTIWLAHDVQLQRYVAVKVNISGPSLPRREPAILRALSAADATPTPSTVHTAAIEACDAIPCILDEFEIRSPNGTHACYAVAPAQGNLREASFSRLFPIDVARALAAKLALAVYFVHSQGIVHGDIHLRNVLVKLPSSFDDLSVDQFRHKFSEPETAPIRRVDGKPLSPNVPTHAVMPLYLGKKAQDFTLDDARGLILGDFGEAFAPATERRLGKHCNTSVAKRAPETLFEPDAPVSYPSDVWGLGLAMWEILGMKALFGESETRDEVVAQQIDVLGSRGFPPAWVREWDGPPHGGEEGTPRRLAMDDRETWPPLDEAFEEFGQKYRRRRGTAGVFGEEETQAVLGLMRGMLEFRPEDRLTIHEVLGSEWMVKWAMPQLEGIQGF</sequence>
<dbReference type="SUPFAM" id="SSF81383">
    <property type="entry name" value="F-box domain"/>
    <property type="match status" value="1"/>
</dbReference>
<feature type="domain" description="F-box" evidence="6">
    <location>
        <begin position="943"/>
        <end position="990"/>
    </location>
</feature>
<keyword evidence="3" id="KW-0547">Nucleotide-binding</keyword>
<keyword evidence="8" id="KW-1185">Reference proteome</keyword>
<evidence type="ECO:0000313" key="8">
    <source>
        <dbReference type="Proteomes" id="UP000092177"/>
    </source>
</evidence>
<dbReference type="PROSITE" id="PS00107">
    <property type="entry name" value="PROTEIN_KINASE_ATP"/>
    <property type="match status" value="1"/>
</dbReference>
<comment type="caution">
    <text evidence="7">The sequence shown here is derived from an EMBL/GenBank/DDBJ whole genome shotgun (WGS) entry which is preliminary data.</text>
</comment>
<comment type="similarity">
    <text evidence="1">Belongs to the type-B carboxylesterase/lipase family.</text>
</comment>
<organism evidence="7 8">
    <name type="scientific">Colletotrichum higginsianum (strain IMI 349063)</name>
    <name type="common">Crucifer anthracnose fungus</name>
    <dbReference type="NCBI Taxonomy" id="759273"/>
    <lineage>
        <taxon>Eukaryota</taxon>
        <taxon>Fungi</taxon>
        <taxon>Dikarya</taxon>
        <taxon>Ascomycota</taxon>
        <taxon>Pezizomycotina</taxon>
        <taxon>Sordariomycetes</taxon>
        <taxon>Hypocreomycetidae</taxon>
        <taxon>Glomerellales</taxon>
        <taxon>Glomerellaceae</taxon>
        <taxon>Colletotrichum</taxon>
        <taxon>Colletotrichum destructivum species complex</taxon>
    </lineage>
</organism>
<dbReference type="GO" id="GO:0052689">
    <property type="term" value="F:carboxylic ester hydrolase activity"/>
    <property type="evidence" value="ECO:0007669"/>
    <property type="project" value="TreeGrafter"/>
</dbReference>
<feature type="binding site" evidence="3">
    <location>
        <position position="1680"/>
    </location>
    <ligand>
        <name>ATP</name>
        <dbReference type="ChEBI" id="CHEBI:30616"/>
    </ligand>
</feature>
<protein>
    <submittedName>
        <fullName evidence="7">Carboxylesterase</fullName>
    </submittedName>
</protein>
<dbReference type="GO" id="GO:0004672">
    <property type="term" value="F:protein kinase activity"/>
    <property type="evidence" value="ECO:0007669"/>
    <property type="project" value="InterPro"/>
</dbReference>
<dbReference type="SUPFAM" id="SSF56112">
    <property type="entry name" value="Protein kinase-like (PK-like)"/>
    <property type="match status" value="1"/>
</dbReference>
<evidence type="ECO:0000259" key="5">
    <source>
        <dbReference type="PROSITE" id="PS50011"/>
    </source>
</evidence>
<dbReference type="GO" id="GO:0005524">
    <property type="term" value="F:ATP binding"/>
    <property type="evidence" value="ECO:0007669"/>
    <property type="project" value="UniProtKB-UniRule"/>
</dbReference>
<dbReference type="SUPFAM" id="SSF53474">
    <property type="entry name" value="alpha/beta-Hydrolases"/>
    <property type="match status" value="1"/>
</dbReference>
<name>A0A1B7Y2I8_COLHI</name>
<evidence type="ECO:0000259" key="6">
    <source>
        <dbReference type="PROSITE" id="PS50181"/>
    </source>
</evidence>
<dbReference type="InterPro" id="IPR029058">
    <property type="entry name" value="AB_hydrolase_fold"/>
</dbReference>